<dbReference type="Proteomes" id="UP001341840">
    <property type="component" value="Unassembled WGS sequence"/>
</dbReference>
<accession>A0ABU6YME3</accession>
<protein>
    <submittedName>
        <fullName evidence="1">Uncharacterized protein</fullName>
    </submittedName>
</protein>
<keyword evidence="2" id="KW-1185">Reference proteome</keyword>
<gene>
    <name evidence="1" type="ORF">PIB30_062611</name>
</gene>
<comment type="caution">
    <text evidence="1">The sequence shown here is derived from an EMBL/GenBank/DDBJ whole genome shotgun (WGS) entry which is preliminary data.</text>
</comment>
<name>A0ABU6YME3_9FABA</name>
<evidence type="ECO:0000313" key="2">
    <source>
        <dbReference type="Proteomes" id="UP001341840"/>
    </source>
</evidence>
<proteinExistence type="predicted"/>
<evidence type="ECO:0000313" key="1">
    <source>
        <dbReference type="EMBL" id="MED6210268.1"/>
    </source>
</evidence>
<dbReference type="EMBL" id="JASCZI010242239">
    <property type="protein sequence ID" value="MED6210268.1"/>
    <property type="molecule type" value="Genomic_DNA"/>
</dbReference>
<organism evidence="1 2">
    <name type="scientific">Stylosanthes scabra</name>
    <dbReference type="NCBI Taxonomy" id="79078"/>
    <lineage>
        <taxon>Eukaryota</taxon>
        <taxon>Viridiplantae</taxon>
        <taxon>Streptophyta</taxon>
        <taxon>Embryophyta</taxon>
        <taxon>Tracheophyta</taxon>
        <taxon>Spermatophyta</taxon>
        <taxon>Magnoliopsida</taxon>
        <taxon>eudicotyledons</taxon>
        <taxon>Gunneridae</taxon>
        <taxon>Pentapetalae</taxon>
        <taxon>rosids</taxon>
        <taxon>fabids</taxon>
        <taxon>Fabales</taxon>
        <taxon>Fabaceae</taxon>
        <taxon>Papilionoideae</taxon>
        <taxon>50 kb inversion clade</taxon>
        <taxon>dalbergioids sensu lato</taxon>
        <taxon>Dalbergieae</taxon>
        <taxon>Pterocarpus clade</taxon>
        <taxon>Stylosanthes</taxon>
    </lineage>
</organism>
<sequence length="186" mass="20527">MGAKSQGAGMLPTFDGSTPRPPLFYLSFNTARRNQLDKVKTKSGRDPTQSKARRIPKSTITMFRKIQGTSISRIHHLSIHDVLEKADLISVKIGKEDCQLSFKSTLGGSNSPFSILGQILTLLVKIRHECLSKVGSDFFLGGQALELLHLGQESLLPTSEAINLRALLSLRFLQLGFQGLQIFLHL</sequence>
<reference evidence="1 2" key="1">
    <citation type="journal article" date="2023" name="Plants (Basel)">
        <title>Bridging the Gap: Combining Genomics and Transcriptomics Approaches to Understand Stylosanthes scabra, an Orphan Legume from the Brazilian Caatinga.</title>
        <authorList>
            <person name="Ferreira-Neto J.R.C."/>
            <person name="da Silva M.D."/>
            <person name="Binneck E."/>
            <person name="de Melo N.F."/>
            <person name="da Silva R.H."/>
            <person name="de Melo A.L.T.M."/>
            <person name="Pandolfi V."/>
            <person name="Bustamante F.O."/>
            <person name="Brasileiro-Vidal A.C."/>
            <person name="Benko-Iseppon A.M."/>
        </authorList>
    </citation>
    <scope>NUCLEOTIDE SEQUENCE [LARGE SCALE GENOMIC DNA]</scope>
    <source>
        <tissue evidence="1">Leaves</tissue>
    </source>
</reference>